<dbReference type="InterPro" id="IPR050297">
    <property type="entry name" value="LipidA_mod_glycosyltrf_83"/>
</dbReference>
<evidence type="ECO:0008006" key="11">
    <source>
        <dbReference type="Google" id="ProtNLM"/>
    </source>
</evidence>
<feature type="transmembrane region" description="Helical" evidence="8">
    <location>
        <begin position="383"/>
        <end position="404"/>
    </location>
</feature>
<dbReference type="AlphaFoldDB" id="A0A956LZL0"/>
<evidence type="ECO:0000256" key="7">
    <source>
        <dbReference type="ARBA" id="ARBA00023136"/>
    </source>
</evidence>
<dbReference type="GO" id="GO:0016763">
    <property type="term" value="F:pentosyltransferase activity"/>
    <property type="evidence" value="ECO:0007669"/>
    <property type="project" value="TreeGrafter"/>
</dbReference>
<dbReference type="PANTHER" id="PTHR33908:SF11">
    <property type="entry name" value="MEMBRANE PROTEIN"/>
    <property type="match status" value="1"/>
</dbReference>
<evidence type="ECO:0000256" key="3">
    <source>
        <dbReference type="ARBA" id="ARBA00022676"/>
    </source>
</evidence>
<reference evidence="9" key="2">
    <citation type="journal article" date="2021" name="Microbiome">
        <title>Successional dynamics and alternative stable states in a saline activated sludge microbial community over 9 years.</title>
        <authorList>
            <person name="Wang Y."/>
            <person name="Ye J."/>
            <person name="Ju F."/>
            <person name="Liu L."/>
            <person name="Boyd J.A."/>
            <person name="Deng Y."/>
            <person name="Parks D.H."/>
            <person name="Jiang X."/>
            <person name="Yin X."/>
            <person name="Woodcroft B.J."/>
            <person name="Tyson G.W."/>
            <person name="Hugenholtz P."/>
            <person name="Polz M.F."/>
            <person name="Zhang T."/>
        </authorList>
    </citation>
    <scope>NUCLEOTIDE SEQUENCE</scope>
    <source>
        <strain evidence="9">HKST-UBA01</strain>
    </source>
</reference>
<evidence type="ECO:0000256" key="2">
    <source>
        <dbReference type="ARBA" id="ARBA00022475"/>
    </source>
</evidence>
<gene>
    <name evidence="9" type="ORF">KC729_05555</name>
</gene>
<keyword evidence="3" id="KW-0328">Glycosyltransferase</keyword>
<keyword evidence="5 8" id="KW-0812">Transmembrane</keyword>
<accession>A0A956LZL0</accession>
<feature type="transmembrane region" description="Helical" evidence="8">
    <location>
        <begin position="338"/>
        <end position="371"/>
    </location>
</feature>
<evidence type="ECO:0000256" key="6">
    <source>
        <dbReference type="ARBA" id="ARBA00022989"/>
    </source>
</evidence>
<evidence type="ECO:0000256" key="1">
    <source>
        <dbReference type="ARBA" id="ARBA00004651"/>
    </source>
</evidence>
<name>A0A956LZL0_UNCEI</name>
<evidence type="ECO:0000313" key="9">
    <source>
        <dbReference type="EMBL" id="MCA9727130.1"/>
    </source>
</evidence>
<comment type="caution">
    <text evidence="9">The sequence shown here is derived from an EMBL/GenBank/DDBJ whole genome shotgun (WGS) entry which is preliminary data.</text>
</comment>
<dbReference type="PANTHER" id="PTHR33908">
    <property type="entry name" value="MANNOSYLTRANSFERASE YKCB-RELATED"/>
    <property type="match status" value="1"/>
</dbReference>
<protein>
    <recommendedName>
        <fullName evidence="11">Glycosyltransferase RgtA/B/C/D-like domain-containing protein</fullName>
    </recommendedName>
</protein>
<keyword evidence="7 8" id="KW-0472">Membrane</keyword>
<organism evidence="9 10">
    <name type="scientific">Eiseniibacteriota bacterium</name>
    <dbReference type="NCBI Taxonomy" id="2212470"/>
    <lineage>
        <taxon>Bacteria</taxon>
        <taxon>Candidatus Eiseniibacteriota</taxon>
    </lineage>
</organism>
<evidence type="ECO:0000256" key="5">
    <source>
        <dbReference type="ARBA" id="ARBA00022692"/>
    </source>
</evidence>
<evidence type="ECO:0000256" key="8">
    <source>
        <dbReference type="SAM" id="Phobius"/>
    </source>
</evidence>
<keyword evidence="4" id="KW-0808">Transferase</keyword>
<feature type="transmembrane region" description="Helical" evidence="8">
    <location>
        <begin position="236"/>
        <end position="255"/>
    </location>
</feature>
<evidence type="ECO:0000313" key="10">
    <source>
        <dbReference type="Proteomes" id="UP000697710"/>
    </source>
</evidence>
<keyword evidence="2" id="KW-1003">Cell membrane</keyword>
<dbReference type="EMBL" id="JAGQHR010000114">
    <property type="protein sequence ID" value="MCA9727130.1"/>
    <property type="molecule type" value="Genomic_DNA"/>
</dbReference>
<keyword evidence="6 8" id="KW-1133">Transmembrane helix</keyword>
<evidence type="ECO:0000256" key="4">
    <source>
        <dbReference type="ARBA" id="ARBA00022679"/>
    </source>
</evidence>
<proteinExistence type="predicted"/>
<feature type="transmembrane region" description="Helical" evidence="8">
    <location>
        <begin position="88"/>
        <end position="109"/>
    </location>
</feature>
<feature type="transmembrane region" description="Helical" evidence="8">
    <location>
        <begin position="15"/>
        <end position="40"/>
    </location>
</feature>
<dbReference type="Proteomes" id="UP000697710">
    <property type="component" value="Unassembled WGS sequence"/>
</dbReference>
<feature type="transmembrane region" description="Helical" evidence="8">
    <location>
        <begin position="488"/>
        <end position="509"/>
    </location>
</feature>
<dbReference type="GO" id="GO:0005886">
    <property type="term" value="C:plasma membrane"/>
    <property type="evidence" value="ECO:0007669"/>
    <property type="project" value="UniProtKB-SubCell"/>
</dbReference>
<feature type="transmembrane region" description="Helical" evidence="8">
    <location>
        <begin position="306"/>
        <end position="326"/>
    </location>
</feature>
<feature type="transmembrane region" description="Helical" evidence="8">
    <location>
        <begin position="459"/>
        <end position="476"/>
    </location>
</feature>
<reference evidence="9" key="1">
    <citation type="submission" date="2020-04" db="EMBL/GenBank/DDBJ databases">
        <authorList>
            <person name="Zhang T."/>
        </authorList>
    </citation>
    <scope>NUCLEOTIDE SEQUENCE</scope>
    <source>
        <strain evidence="9">HKST-UBA01</strain>
    </source>
</reference>
<feature type="transmembrane region" description="Helical" evidence="8">
    <location>
        <begin position="424"/>
        <end position="447"/>
    </location>
</feature>
<dbReference type="GO" id="GO:0009103">
    <property type="term" value="P:lipopolysaccharide biosynthetic process"/>
    <property type="evidence" value="ECO:0007669"/>
    <property type="project" value="UniProtKB-ARBA"/>
</dbReference>
<sequence length="696" mass="74904">MADRSFSAAVSRTEVVALLAILVAAAVLRTIGLGHLGYWIDEDLTWLAVRGIHEDGVPLLPSGVIYARGLPYSYLTAFTTSLLGTTPAMLRLPSLVCSLGTLVFVVLLVRELMLAVAHELMVAGVREPVLSVVREPAGRRATFLAAVLMLASPWELHYAQMARMYALFAMLVAATLFFAVRSLRTGGKAAWIAACLCVLIAVPTHQLGSTLILVFLVPALCPRGAGFGTSARRPSLTWIAGGFGAVVLGMLWQRFATDLPGMQSRVDLDLIVDAGGHSAGISLPFLPEITLNHAAWIALDAARTSWAAGGAVLVGIAAAVLGLVSFLRGRMRDESGAWVIWIAAAAFVGCLAVNQLVLAGLCGLLLLKLLGPQALPLRRSIPPLVLAGVAVVSALLLAQAIAHGAEGVTDRKFLRLFFAIPVPFYRLLITQHPITVLVILGGAAILFPRSLRRGADQQYFVVLGFFVGSLLLMGLFRSPYVIHRYTYYLNPALIALFAVSAVVLADIIASRWPQPHHRSAVAWVLAIGLLGACEQFDPLQCWAAAHRGYGYERATLSDPDLTSHFHYDYESCARFVLTDRGPGDVAIAKEPVELYPYGLHCDARVNEIYGVYAKTLLGDPVDWYLGIPILSSADELREWIGSARQAGHTVYVIYTKPSPAGPAIHLPPDVLELLASYDDQIVHTAGDGLTVVVRLR</sequence>
<comment type="subcellular location">
    <subcellularLocation>
        <location evidence="1">Cell membrane</location>
        <topology evidence="1">Multi-pass membrane protein</topology>
    </subcellularLocation>
</comment>
<feature type="transmembrane region" description="Helical" evidence="8">
    <location>
        <begin position="190"/>
        <end position="216"/>
    </location>
</feature>
<feature type="transmembrane region" description="Helical" evidence="8">
    <location>
        <begin position="165"/>
        <end position="183"/>
    </location>
</feature>